<keyword evidence="4" id="KW-0804">Transcription</keyword>
<evidence type="ECO:0000256" key="3">
    <source>
        <dbReference type="ARBA" id="ARBA00023015"/>
    </source>
</evidence>
<comment type="subcellular location">
    <subcellularLocation>
        <location evidence="1">Nucleus</location>
    </subcellularLocation>
</comment>
<dbReference type="GO" id="GO:0006357">
    <property type="term" value="P:regulation of transcription by RNA polymerase II"/>
    <property type="evidence" value="ECO:0007669"/>
    <property type="project" value="InterPro"/>
</dbReference>
<evidence type="ECO:0000256" key="4">
    <source>
        <dbReference type="ARBA" id="ARBA00023163"/>
    </source>
</evidence>
<feature type="non-terminal residue" evidence="6">
    <location>
        <position position="187"/>
    </location>
</feature>
<proteinExistence type="inferred from homology"/>
<accession>A0AAN6T7J3</accession>
<reference evidence="6" key="1">
    <citation type="journal article" date="2023" name="Mol. Phylogenet. Evol.">
        <title>Genome-scale phylogeny and comparative genomics of the fungal order Sordariales.</title>
        <authorList>
            <person name="Hensen N."/>
            <person name="Bonometti L."/>
            <person name="Westerberg I."/>
            <person name="Brannstrom I.O."/>
            <person name="Guillou S."/>
            <person name="Cros-Aarteil S."/>
            <person name="Calhoun S."/>
            <person name="Haridas S."/>
            <person name="Kuo A."/>
            <person name="Mondo S."/>
            <person name="Pangilinan J."/>
            <person name="Riley R."/>
            <person name="LaButti K."/>
            <person name="Andreopoulos B."/>
            <person name="Lipzen A."/>
            <person name="Chen C."/>
            <person name="Yan M."/>
            <person name="Daum C."/>
            <person name="Ng V."/>
            <person name="Clum A."/>
            <person name="Steindorff A."/>
            <person name="Ohm R.A."/>
            <person name="Martin F."/>
            <person name="Silar P."/>
            <person name="Natvig D.O."/>
            <person name="Lalanne C."/>
            <person name="Gautier V."/>
            <person name="Ament-Velasquez S.L."/>
            <person name="Kruys A."/>
            <person name="Hutchinson M.I."/>
            <person name="Powell A.J."/>
            <person name="Barry K."/>
            <person name="Miller A.N."/>
            <person name="Grigoriev I.V."/>
            <person name="Debuchy R."/>
            <person name="Gladieux P."/>
            <person name="Hiltunen Thoren M."/>
            <person name="Johannesson H."/>
        </authorList>
    </citation>
    <scope>NUCLEOTIDE SEQUENCE</scope>
    <source>
        <strain evidence="6">CBS 508.74</strain>
    </source>
</reference>
<dbReference type="Gene3D" id="6.10.280.160">
    <property type="entry name" value="Mediator of RNA polymerase II transcription subunit 22"/>
    <property type="match status" value="1"/>
</dbReference>
<dbReference type="AlphaFoldDB" id="A0AAN6T7J3"/>
<dbReference type="GeneID" id="89936930"/>
<evidence type="ECO:0000313" key="6">
    <source>
        <dbReference type="EMBL" id="KAK4108085.1"/>
    </source>
</evidence>
<dbReference type="InterPro" id="IPR009332">
    <property type="entry name" value="Med22"/>
</dbReference>
<comment type="similarity">
    <text evidence="2">Belongs to the Mediator complex subunit 22 family.</text>
</comment>
<keyword evidence="5" id="KW-0539">Nucleus</keyword>
<dbReference type="RefSeq" id="XP_064665655.1">
    <property type="nucleotide sequence ID" value="XM_064812805.1"/>
</dbReference>
<comment type="caution">
    <text evidence="6">The sequence shown here is derived from an EMBL/GenBank/DDBJ whole genome shotgun (WGS) entry which is preliminary data.</text>
</comment>
<reference evidence="6" key="2">
    <citation type="submission" date="2023-05" db="EMBL/GenBank/DDBJ databases">
        <authorList>
            <consortium name="Lawrence Berkeley National Laboratory"/>
            <person name="Steindorff A."/>
            <person name="Hensen N."/>
            <person name="Bonometti L."/>
            <person name="Westerberg I."/>
            <person name="Brannstrom I.O."/>
            <person name="Guillou S."/>
            <person name="Cros-Aarteil S."/>
            <person name="Calhoun S."/>
            <person name="Haridas S."/>
            <person name="Kuo A."/>
            <person name="Mondo S."/>
            <person name="Pangilinan J."/>
            <person name="Riley R."/>
            <person name="Labutti K."/>
            <person name="Andreopoulos B."/>
            <person name="Lipzen A."/>
            <person name="Chen C."/>
            <person name="Yanf M."/>
            <person name="Daum C."/>
            <person name="Ng V."/>
            <person name="Clum A."/>
            <person name="Ohm R."/>
            <person name="Martin F."/>
            <person name="Silar P."/>
            <person name="Natvig D."/>
            <person name="Lalanne C."/>
            <person name="Gautier V."/>
            <person name="Ament-Velasquez S.L."/>
            <person name="Kruys A."/>
            <person name="Hutchinson M.I."/>
            <person name="Powell A.J."/>
            <person name="Barry K."/>
            <person name="Miller A.N."/>
            <person name="Grigoriev I.V."/>
            <person name="Debuchy R."/>
            <person name="Gladieux P."/>
            <person name="Thoren M.H."/>
            <person name="Johannesson H."/>
        </authorList>
    </citation>
    <scope>NUCLEOTIDE SEQUENCE</scope>
    <source>
        <strain evidence="6">CBS 508.74</strain>
    </source>
</reference>
<organism evidence="6 7">
    <name type="scientific">Canariomyces notabilis</name>
    <dbReference type="NCBI Taxonomy" id="2074819"/>
    <lineage>
        <taxon>Eukaryota</taxon>
        <taxon>Fungi</taxon>
        <taxon>Dikarya</taxon>
        <taxon>Ascomycota</taxon>
        <taxon>Pezizomycotina</taxon>
        <taxon>Sordariomycetes</taxon>
        <taxon>Sordariomycetidae</taxon>
        <taxon>Sordariales</taxon>
        <taxon>Chaetomiaceae</taxon>
        <taxon>Canariomyces</taxon>
    </lineage>
</organism>
<sequence length="187" mass="20889">MDRDHKNASEDLQGESRFKFYDQKWNKSFLIVYPKLTRGIFFLRTSATPNKPNLPGKLTTIPRSTERKNILIAEIMTAFRDLVTHAAAKVDSTASTGQAAYSSMALEFTMSSLIKSTEDLLSLTRRLRELWVVGPLRAPGEGDEQAEATMRHDADTVLAMLNALRDGERQRLLAQAAGDTGCLTLER</sequence>
<evidence type="ECO:0008006" key="8">
    <source>
        <dbReference type="Google" id="ProtNLM"/>
    </source>
</evidence>
<evidence type="ECO:0000256" key="2">
    <source>
        <dbReference type="ARBA" id="ARBA00005942"/>
    </source>
</evidence>
<evidence type="ECO:0000256" key="1">
    <source>
        <dbReference type="ARBA" id="ARBA00004123"/>
    </source>
</evidence>
<dbReference type="GO" id="GO:0003712">
    <property type="term" value="F:transcription coregulator activity"/>
    <property type="evidence" value="ECO:0007669"/>
    <property type="project" value="InterPro"/>
</dbReference>
<name>A0AAN6T7J3_9PEZI</name>
<dbReference type="GO" id="GO:0016592">
    <property type="term" value="C:mediator complex"/>
    <property type="evidence" value="ECO:0007669"/>
    <property type="project" value="InterPro"/>
</dbReference>
<keyword evidence="7" id="KW-1185">Reference proteome</keyword>
<dbReference type="Proteomes" id="UP001302812">
    <property type="component" value="Unassembled WGS sequence"/>
</dbReference>
<evidence type="ECO:0000256" key="5">
    <source>
        <dbReference type="ARBA" id="ARBA00023242"/>
    </source>
</evidence>
<keyword evidence="3" id="KW-0805">Transcription regulation</keyword>
<gene>
    <name evidence="6" type="ORF">N656DRAFT_740661</name>
</gene>
<dbReference type="Pfam" id="PF06179">
    <property type="entry name" value="Med22"/>
    <property type="match status" value="1"/>
</dbReference>
<protein>
    <recommendedName>
        <fullName evidence="8">Mediator of RNA polymerase II transcription subunit 22</fullName>
    </recommendedName>
</protein>
<dbReference type="EMBL" id="MU853366">
    <property type="protein sequence ID" value="KAK4108085.1"/>
    <property type="molecule type" value="Genomic_DNA"/>
</dbReference>
<evidence type="ECO:0000313" key="7">
    <source>
        <dbReference type="Proteomes" id="UP001302812"/>
    </source>
</evidence>